<keyword evidence="7" id="KW-0406">Ion transport</keyword>
<evidence type="ECO:0000256" key="4">
    <source>
        <dbReference type="ARBA" id="ARBA00022692"/>
    </source>
</evidence>
<accession>A0ABD6AUW2</accession>
<dbReference type="Gene3D" id="1.10.357.20">
    <property type="entry name" value="SLC41 divalent cation transporters, integral membrane domain"/>
    <property type="match status" value="1"/>
</dbReference>
<organism evidence="11 12">
    <name type="scientific">Halomarina rubra</name>
    <dbReference type="NCBI Taxonomy" id="2071873"/>
    <lineage>
        <taxon>Archaea</taxon>
        <taxon>Methanobacteriati</taxon>
        <taxon>Methanobacteriota</taxon>
        <taxon>Stenosarchaea group</taxon>
        <taxon>Halobacteria</taxon>
        <taxon>Halobacteriales</taxon>
        <taxon>Natronomonadaceae</taxon>
        <taxon>Halomarina</taxon>
    </lineage>
</organism>
<evidence type="ECO:0000256" key="1">
    <source>
        <dbReference type="ARBA" id="ARBA00004141"/>
    </source>
</evidence>
<dbReference type="GO" id="GO:0016020">
    <property type="term" value="C:membrane"/>
    <property type="evidence" value="ECO:0007669"/>
    <property type="project" value="UniProtKB-SubCell"/>
</dbReference>
<evidence type="ECO:0000313" key="11">
    <source>
        <dbReference type="EMBL" id="MFD1513414.1"/>
    </source>
</evidence>
<evidence type="ECO:0000256" key="5">
    <source>
        <dbReference type="ARBA" id="ARBA00022842"/>
    </source>
</evidence>
<dbReference type="EMBL" id="JBHUDC010000003">
    <property type="protein sequence ID" value="MFD1513414.1"/>
    <property type="molecule type" value="Genomic_DNA"/>
</dbReference>
<reference evidence="11 12" key="1">
    <citation type="journal article" date="2019" name="Int. J. Syst. Evol. Microbiol.">
        <title>The Global Catalogue of Microorganisms (GCM) 10K type strain sequencing project: providing services to taxonomists for standard genome sequencing and annotation.</title>
        <authorList>
            <consortium name="The Broad Institute Genomics Platform"/>
            <consortium name="The Broad Institute Genome Sequencing Center for Infectious Disease"/>
            <person name="Wu L."/>
            <person name="Ma J."/>
        </authorList>
    </citation>
    <scope>NUCLEOTIDE SEQUENCE [LARGE SCALE GENOMIC DNA]</scope>
    <source>
        <strain evidence="11 12">CGMCC 1.12563</strain>
    </source>
</reference>
<evidence type="ECO:0000256" key="9">
    <source>
        <dbReference type="SAM" id="Phobius"/>
    </source>
</evidence>
<name>A0ABD6AUW2_9EURY</name>
<feature type="transmembrane region" description="Helical" evidence="9">
    <location>
        <begin position="83"/>
        <end position="116"/>
    </location>
</feature>
<evidence type="ECO:0000256" key="7">
    <source>
        <dbReference type="ARBA" id="ARBA00023065"/>
    </source>
</evidence>
<dbReference type="GO" id="GO:0006811">
    <property type="term" value="P:monoatomic ion transport"/>
    <property type="evidence" value="ECO:0007669"/>
    <property type="project" value="UniProtKB-KW"/>
</dbReference>
<gene>
    <name evidence="11" type="ORF">ACFSBT_09000</name>
</gene>
<keyword evidence="6 9" id="KW-1133">Transmembrane helix</keyword>
<keyword evidence="8 9" id="KW-0472">Membrane</keyword>
<sequence length="181" mass="18911">MTQVFDTEFRDILGAEFVSVVGGLATGAILAIQEDVVLAVPGLLIIFPGFLELRGNISGSLAARIAAGLYLGELTAGDWRHRLVVGNLVGSFVLVIVVCGVLGGLAYAYTVFIFGINATQLLVIPLLAGVLANLIEIPLTLAATFAVYRRGHDPNDVIGPFVTSTGDVTSVLALFVAVMLV</sequence>
<evidence type="ECO:0000256" key="3">
    <source>
        <dbReference type="ARBA" id="ARBA00022448"/>
    </source>
</evidence>
<dbReference type="Proteomes" id="UP001597187">
    <property type="component" value="Unassembled WGS sequence"/>
</dbReference>
<feature type="domain" description="SLC41A/MgtE integral membrane" evidence="10">
    <location>
        <begin position="48"/>
        <end position="176"/>
    </location>
</feature>
<keyword evidence="3" id="KW-0813">Transport</keyword>
<comment type="similarity">
    <text evidence="2">Belongs to the SLC41A transporter family.</text>
</comment>
<feature type="transmembrane region" description="Helical" evidence="9">
    <location>
        <begin position="12"/>
        <end position="33"/>
    </location>
</feature>
<keyword evidence="5" id="KW-0460">Magnesium</keyword>
<dbReference type="PANTHER" id="PTHR16228:SF7">
    <property type="entry name" value="SLC41A_MGTE INTEGRAL MEMBRANE DOMAIN-CONTAINING PROTEIN"/>
    <property type="match status" value="1"/>
</dbReference>
<feature type="transmembrane region" description="Helical" evidence="9">
    <location>
        <begin position="122"/>
        <end position="148"/>
    </location>
</feature>
<protein>
    <submittedName>
        <fullName evidence="11">Magnesium transporter</fullName>
    </submittedName>
</protein>
<feature type="transmembrane region" description="Helical" evidence="9">
    <location>
        <begin position="160"/>
        <end position="180"/>
    </location>
</feature>
<comment type="subcellular location">
    <subcellularLocation>
        <location evidence="1">Membrane</location>
        <topology evidence="1">Multi-pass membrane protein</topology>
    </subcellularLocation>
</comment>
<evidence type="ECO:0000313" key="12">
    <source>
        <dbReference type="Proteomes" id="UP001597187"/>
    </source>
</evidence>
<dbReference type="SUPFAM" id="SSF161093">
    <property type="entry name" value="MgtE membrane domain-like"/>
    <property type="match status" value="1"/>
</dbReference>
<dbReference type="PANTHER" id="PTHR16228">
    <property type="entry name" value="DIVALENT CATION TRANSPORTER SOLUTE CARRIER FAMILY 41"/>
    <property type="match status" value="1"/>
</dbReference>
<evidence type="ECO:0000259" key="10">
    <source>
        <dbReference type="Pfam" id="PF01769"/>
    </source>
</evidence>
<evidence type="ECO:0000256" key="8">
    <source>
        <dbReference type="ARBA" id="ARBA00023136"/>
    </source>
</evidence>
<feature type="transmembrane region" description="Helical" evidence="9">
    <location>
        <begin position="53"/>
        <end position="71"/>
    </location>
</feature>
<dbReference type="InterPro" id="IPR006667">
    <property type="entry name" value="SLC41_membr_dom"/>
</dbReference>
<evidence type="ECO:0000256" key="6">
    <source>
        <dbReference type="ARBA" id="ARBA00022989"/>
    </source>
</evidence>
<dbReference type="InterPro" id="IPR036739">
    <property type="entry name" value="SLC41_membr_dom_sf"/>
</dbReference>
<dbReference type="Pfam" id="PF01769">
    <property type="entry name" value="MgtE"/>
    <property type="match status" value="1"/>
</dbReference>
<dbReference type="InterPro" id="IPR045349">
    <property type="entry name" value="SLC41A1-3"/>
</dbReference>
<comment type="caution">
    <text evidence="11">The sequence shown here is derived from an EMBL/GenBank/DDBJ whole genome shotgun (WGS) entry which is preliminary data.</text>
</comment>
<dbReference type="AlphaFoldDB" id="A0ABD6AUW2"/>
<keyword evidence="12" id="KW-1185">Reference proteome</keyword>
<proteinExistence type="inferred from homology"/>
<evidence type="ECO:0000256" key="2">
    <source>
        <dbReference type="ARBA" id="ARBA00009749"/>
    </source>
</evidence>
<dbReference type="RefSeq" id="WP_250873367.1">
    <property type="nucleotide sequence ID" value="NZ_JALXFV010000003.1"/>
</dbReference>
<keyword evidence="4 9" id="KW-0812">Transmembrane</keyword>